<dbReference type="PANTHER" id="PTHR45978">
    <property type="entry name" value="SPX DOMAIN-CONTAINING PROTEIN 3"/>
    <property type="match status" value="1"/>
</dbReference>
<keyword evidence="2" id="KW-1185">Reference proteome</keyword>
<dbReference type="GO" id="GO:0016036">
    <property type="term" value="P:cellular response to phosphate starvation"/>
    <property type="evidence" value="ECO:0007669"/>
    <property type="project" value="InterPro"/>
</dbReference>
<comment type="caution">
    <text evidence="1">The sequence shown here is derived from an EMBL/GenBank/DDBJ whole genome shotgun (WGS) entry which is preliminary data.</text>
</comment>
<proteinExistence type="predicted"/>
<dbReference type="PANTHER" id="PTHR45978:SF3">
    <property type="entry name" value="SPX DOMAIN-CONTAINING PROTEIN 1-LIKE"/>
    <property type="match status" value="1"/>
</dbReference>
<organism evidence="1 2">
    <name type="scientific">Hevea brasiliensis</name>
    <name type="common">Para rubber tree</name>
    <name type="synonym">Siphonia brasiliensis</name>
    <dbReference type="NCBI Taxonomy" id="3981"/>
    <lineage>
        <taxon>Eukaryota</taxon>
        <taxon>Viridiplantae</taxon>
        <taxon>Streptophyta</taxon>
        <taxon>Embryophyta</taxon>
        <taxon>Tracheophyta</taxon>
        <taxon>Spermatophyta</taxon>
        <taxon>Magnoliopsida</taxon>
        <taxon>eudicotyledons</taxon>
        <taxon>Gunneridae</taxon>
        <taxon>Pentapetalae</taxon>
        <taxon>rosids</taxon>
        <taxon>fabids</taxon>
        <taxon>Malpighiales</taxon>
        <taxon>Euphorbiaceae</taxon>
        <taxon>Crotonoideae</taxon>
        <taxon>Micrandreae</taxon>
        <taxon>Hevea</taxon>
    </lineage>
</organism>
<gene>
    <name evidence="1" type="ORF">GH714_039383</name>
</gene>
<evidence type="ECO:0000313" key="1">
    <source>
        <dbReference type="EMBL" id="KAF2287224.1"/>
    </source>
</evidence>
<accession>A0A6A6KFK8</accession>
<dbReference type="InterPro" id="IPR031142">
    <property type="entry name" value="SPX_prot"/>
</dbReference>
<sequence>MQYLAVSSVEKGLKCMNVYSIEISFMLVVGMQELQDRGKKAKDSNDKLMEVEREIVDFHGEMVLLENDSALNYTSVHEYTLQTCEDIKEYDKRSGALVRLPFIQKDVVTPKTSAESKERPLQVPKELIEIENMKNMYMKLTLSALRVLKEIQSGSSTVNVFSLPPLQSNALEEDWKKVLVVEQAAK</sequence>
<name>A0A6A6KFK8_HEVBR</name>
<dbReference type="EMBL" id="JAAGAX010000017">
    <property type="protein sequence ID" value="KAF2287224.1"/>
    <property type="molecule type" value="Genomic_DNA"/>
</dbReference>
<reference evidence="1 2" key="1">
    <citation type="journal article" date="2020" name="Mol. Plant">
        <title>The Chromosome-Based Rubber Tree Genome Provides New Insights into Spurge Genome Evolution and Rubber Biosynthesis.</title>
        <authorList>
            <person name="Liu J."/>
            <person name="Shi C."/>
            <person name="Shi C.C."/>
            <person name="Li W."/>
            <person name="Zhang Q.J."/>
            <person name="Zhang Y."/>
            <person name="Li K."/>
            <person name="Lu H.F."/>
            <person name="Shi C."/>
            <person name="Zhu S.T."/>
            <person name="Xiao Z.Y."/>
            <person name="Nan H."/>
            <person name="Yue Y."/>
            <person name="Zhu X.G."/>
            <person name="Wu Y."/>
            <person name="Hong X.N."/>
            <person name="Fan G.Y."/>
            <person name="Tong Y."/>
            <person name="Zhang D."/>
            <person name="Mao C.L."/>
            <person name="Liu Y.L."/>
            <person name="Hao S.J."/>
            <person name="Liu W.Q."/>
            <person name="Lv M.Q."/>
            <person name="Zhang H.B."/>
            <person name="Liu Y."/>
            <person name="Hu-Tang G.R."/>
            <person name="Wang J.P."/>
            <person name="Wang J.H."/>
            <person name="Sun Y.H."/>
            <person name="Ni S.B."/>
            <person name="Chen W.B."/>
            <person name="Zhang X.C."/>
            <person name="Jiao Y.N."/>
            <person name="Eichler E.E."/>
            <person name="Li G.H."/>
            <person name="Liu X."/>
            <person name="Gao L.Z."/>
        </authorList>
    </citation>
    <scope>NUCLEOTIDE SEQUENCE [LARGE SCALE GENOMIC DNA]</scope>
    <source>
        <strain evidence="2">cv. GT1</strain>
        <tissue evidence="1">Leaf</tissue>
    </source>
</reference>
<protein>
    <submittedName>
        <fullName evidence="1">Uncharacterized protein</fullName>
    </submittedName>
</protein>
<evidence type="ECO:0000313" key="2">
    <source>
        <dbReference type="Proteomes" id="UP000467840"/>
    </source>
</evidence>
<dbReference type="Proteomes" id="UP000467840">
    <property type="component" value="Chromosome 3"/>
</dbReference>
<dbReference type="AlphaFoldDB" id="A0A6A6KFK8"/>